<comment type="caution">
    <text evidence="9">The sequence shown here is derived from an EMBL/GenBank/DDBJ whole genome shotgun (WGS) entry which is preliminary data.</text>
</comment>
<comment type="similarity">
    <text evidence="2 7">Belongs to the SRP14 family.</text>
</comment>
<dbReference type="InterPro" id="IPR009018">
    <property type="entry name" value="Signal_recog_particle_SRP9/14"/>
</dbReference>
<keyword evidence="5 7" id="KW-0733">Signal recognition particle</keyword>
<dbReference type="Pfam" id="PF02290">
    <property type="entry name" value="SRP14"/>
    <property type="match status" value="1"/>
</dbReference>
<evidence type="ECO:0000256" key="3">
    <source>
        <dbReference type="ARBA" id="ARBA00022490"/>
    </source>
</evidence>
<keyword evidence="4 7" id="KW-0694">RNA-binding</keyword>
<organism evidence="9">
    <name type="scientific">Psilocybe cubensis</name>
    <name type="common">Psychedelic mushroom</name>
    <name type="synonym">Stropharia cubensis</name>
    <dbReference type="NCBI Taxonomy" id="181762"/>
    <lineage>
        <taxon>Eukaryota</taxon>
        <taxon>Fungi</taxon>
        <taxon>Dikarya</taxon>
        <taxon>Basidiomycota</taxon>
        <taxon>Agaricomycotina</taxon>
        <taxon>Agaricomycetes</taxon>
        <taxon>Agaricomycetidae</taxon>
        <taxon>Agaricales</taxon>
        <taxon>Agaricineae</taxon>
        <taxon>Strophariaceae</taxon>
        <taxon>Psilocybe</taxon>
    </lineage>
</organism>
<dbReference type="InterPro" id="IPR003210">
    <property type="entry name" value="Signal_recog_particle_SRP14"/>
</dbReference>
<sequence length="165" mass="19245">MLVDHDTFLKNLTALFEAKKEHGSIWLTHKRLIHDGEDTAMKHEDGDSDTREYPCLVRVSDGKSTKFSTKVEPGELFKFQAYYGNLLKSSMSTLRKRDKKREKLRSEEAAKRKKAMTEPIVLDGPKRGKGRRTHQRKVRALLKQQESQRKHQEREEEAKKKVQLA</sequence>
<accession>A0A8H7Y8Z8</accession>
<feature type="region of interest" description="Disordered" evidence="8">
    <location>
        <begin position="93"/>
        <end position="165"/>
    </location>
</feature>
<dbReference type="SUPFAM" id="SSF54762">
    <property type="entry name" value="Signal recognition particle alu RNA binding heterodimer, SRP9/14"/>
    <property type="match status" value="1"/>
</dbReference>
<evidence type="ECO:0000256" key="4">
    <source>
        <dbReference type="ARBA" id="ARBA00022884"/>
    </source>
</evidence>
<comment type="subcellular location">
    <subcellularLocation>
        <location evidence="1 7">Cytoplasm</location>
    </subcellularLocation>
</comment>
<dbReference type="GO" id="GO:0005786">
    <property type="term" value="C:signal recognition particle, endoplasmic reticulum targeting"/>
    <property type="evidence" value="ECO:0007669"/>
    <property type="project" value="UniProtKB-UniRule"/>
</dbReference>
<protein>
    <recommendedName>
        <fullName evidence="7">Signal recognition particle subunit SRP14</fullName>
    </recommendedName>
    <alternativeName>
        <fullName evidence="7">Signal recognition particle 14 kDa protein</fullName>
    </alternativeName>
</protein>
<keyword evidence="6 7" id="KW-0687">Ribonucleoprotein</keyword>
<gene>
    <name evidence="9" type="ORF">JR316_000178</name>
</gene>
<evidence type="ECO:0000256" key="7">
    <source>
        <dbReference type="RuleBase" id="RU368100"/>
    </source>
</evidence>
<reference evidence="9" key="1">
    <citation type="submission" date="2021-02" db="EMBL/GenBank/DDBJ databases">
        <title>Psilocybe cubensis genome.</title>
        <authorList>
            <person name="Mckernan K.J."/>
            <person name="Crawford S."/>
            <person name="Trippe A."/>
            <person name="Kane L.T."/>
            <person name="Mclaughlin S."/>
        </authorList>
    </citation>
    <scope>NUCLEOTIDE SEQUENCE [LARGE SCALE GENOMIC DNA]</scope>
    <source>
        <strain evidence="9">MGC-MH-2018</strain>
    </source>
</reference>
<dbReference type="PANTHER" id="PTHR12013">
    <property type="entry name" value="SIGNAL RECOGNITION PARTICLE 14 KD PROTEIN"/>
    <property type="match status" value="1"/>
</dbReference>
<proteinExistence type="inferred from homology"/>
<evidence type="ECO:0000313" key="9">
    <source>
        <dbReference type="EMBL" id="KAG5173521.1"/>
    </source>
</evidence>
<evidence type="ECO:0000256" key="1">
    <source>
        <dbReference type="ARBA" id="ARBA00004496"/>
    </source>
</evidence>
<comment type="subunit">
    <text evidence="7">Component of a fungal signal recognition particle (SRP) complex that consists of a 7SL RNA molecule (scR1) and at least six protein subunits: SRP72, SRP68, SRP54, SEC65, SRP21 and SRP14.</text>
</comment>
<evidence type="ECO:0000256" key="6">
    <source>
        <dbReference type="ARBA" id="ARBA00023274"/>
    </source>
</evidence>
<feature type="compositionally biased region" description="Basic residues" evidence="8">
    <location>
        <begin position="127"/>
        <end position="140"/>
    </location>
</feature>
<evidence type="ECO:0000256" key="2">
    <source>
        <dbReference type="ARBA" id="ARBA00010349"/>
    </source>
</evidence>
<dbReference type="AlphaFoldDB" id="A0A8H7Y8Z8"/>
<evidence type="ECO:0000256" key="5">
    <source>
        <dbReference type="ARBA" id="ARBA00023135"/>
    </source>
</evidence>
<dbReference type="GO" id="GO:0008312">
    <property type="term" value="F:7S RNA binding"/>
    <property type="evidence" value="ECO:0007669"/>
    <property type="project" value="UniProtKB-UniRule"/>
</dbReference>
<feature type="compositionally biased region" description="Basic and acidic residues" evidence="8">
    <location>
        <begin position="146"/>
        <end position="165"/>
    </location>
</feature>
<keyword evidence="3 7" id="KW-0963">Cytoplasm</keyword>
<dbReference type="GO" id="GO:0006614">
    <property type="term" value="P:SRP-dependent cotranslational protein targeting to membrane"/>
    <property type="evidence" value="ECO:0007669"/>
    <property type="project" value="UniProtKB-UniRule"/>
</dbReference>
<dbReference type="GO" id="GO:0030942">
    <property type="term" value="F:endoplasmic reticulum signal peptide binding"/>
    <property type="evidence" value="ECO:0007669"/>
    <property type="project" value="UniProtKB-UniRule"/>
</dbReference>
<name>A0A8H7Y8Z8_PSICU</name>
<feature type="compositionally biased region" description="Basic residues" evidence="8">
    <location>
        <begin position="94"/>
        <end position="103"/>
    </location>
</feature>
<dbReference type="EMBL" id="JAFIQS010000001">
    <property type="protein sequence ID" value="KAG5173521.1"/>
    <property type="molecule type" value="Genomic_DNA"/>
</dbReference>
<comment type="function">
    <text evidence="7">Component of the signal recognition particle (SRP) complex, a ribonucleoprotein complex that mediates the cotranslational targeting of secretory and membrane proteins to the endoplasmic reticulum (ER).</text>
</comment>
<dbReference type="Gene3D" id="3.30.720.10">
    <property type="entry name" value="Signal recognition particle alu RNA binding heterodimer, srp9/1"/>
    <property type="match status" value="1"/>
</dbReference>
<evidence type="ECO:0000256" key="8">
    <source>
        <dbReference type="SAM" id="MobiDB-lite"/>
    </source>
</evidence>